<dbReference type="AlphaFoldDB" id="W2G8K6"/>
<sequence length="50" mass="5440">DLRCIVDDDIATVCTDLCAIGTAIGSIVGDVKNQQDWSDKQNDEKLFLAL</sequence>
<organism evidence="1">
    <name type="scientific">Phytophthora nicotianae</name>
    <name type="common">Potato buckeye rot agent</name>
    <name type="synonym">Phytophthora parasitica</name>
    <dbReference type="NCBI Taxonomy" id="4792"/>
    <lineage>
        <taxon>Eukaryota</taxon>
        <taxon>Sar</taxon>
        <taxon>Stramenopiles</taxon>
        <taxon>Oomycota</taxon>
        <taxon>Peronosporomycetes</taxon>
        <taxon>Peronosporales</taxon>
        <taxon>Peronosporaceae</taxon>
        <taxon>Phytophthora</taxon>
    </lineage>
</organism>
<proteinExistence type="predicted"/>
<gene>
    <name evidence="1" type="ORF">L915_14863</name>
</gene>
<protein>
    <submittedName>
        <fullName evidence="1">Uncharacterized protein</fullName>
    </submittedName>
</protein>
<accession>W2G8K6</accession>
<reference evidence="1" key="1">
    <citation type="submission" date="2013-11" db="EMBL/GenBank/DDBJ databases">
        <title>The Genome Sequence of Phytophthora parasitica CJ02B3.</title>
        <authorList>
            <consortium name="The Broad Institute Genomics Platform"/>
            <person name="Russ C."/>
            <person name="Tyler B."/>
            <person name="Panabieres F."/>
            <person name="Shan W."/>
            <person name="Tripathy S."/>
            <person name="Grunwald N."/>
            <person name="Machado M."/>
            <person name="Johnson C.S."/>
            <person name="Arredondo F."/>
            <person name="Hong C."/>
            <person name="Coffey M."/>
            <person name="Young S.K."/>
            <person name="Zeng Q."/>
            <person name="Gargeya S."/>
            <person name="Fitzgerald M."/>
            <person name="Abouelleil A."/>
            <person name="Alvarado L."/>
            <person name="Chapman S.B."/>
            <person name="Gainer-Dewar J."/>
            <person name="Goldberg J."/>
            <person name="Griggs A."/>
            <person name="Gujja S."/>
            <person name="Hansen M."/>
            <person name="Howarth C."/>
            <person name="Imamovic A."/>
            <person name="Ireland A."/>
            <person name="Larimer J."/>
            <person name="McCowan C."/>
            <person name="Murphy C."/>
            <person name="Pearson M."/>
            <person name="Poon T.W."/>
            <person name="Priest M."/>
            <person name="Roberts A."/>
            <person name="Saif S."/>
            <person name="Shea T."/>
            <person name="Sykes S."/>
            <person name="Wortman J."/>
            <person name="Nusbaum C."/>
            <person name="Birren B."/>
        </authorList>
    </citation>
    <scope>NUCLEOTIDE SEQUENCE [LARGE SCALE GENOMIC DNA]</scope>
    <source>
        <strain evidence="1">CJ02B3</strain>
    </source>
</reference>
<feature type="non-terminal residue" evidence="1">
    <location>
        <position position="1"/>
    </location>
</feature>
<name>W2G8K6_PHYNI</name>
<dbReference type="EMBL" id="KI688021">
    <property type="protein sequence ID" value="ETK79259.1"/>
    <property type="molecule type" value="Genomic_DNA"/>
</dbReference>
<dbReference type="Proteomes" id="UP000053236">
    <property type="component" value="Unassembled WGS sequence"/>
</dbReference>
<evidence type="ECO:0000313" key="1">
    <source>
        <dbReference type="EMBL" id="ETK79259.1"/>
    </source>
</evidence>